<feature type="domain" description="DUF642" evidence="7">
    <location>
        <begin position="25"/>
        <end position="186"/>
    </location>
</feature>
<evidence type="ECO:0000256" key="4">
    <source>
        <dbReference type="ARBA" id="ARBA00022729"/>
    </source>
</evidence>
<dbReference type="InterPro" id="IPR052437">
    <property type="entry name" value="Pectin_Meth_Modulator"/>
</dbReference>
<dbReference type="InterPro" id="IPR006946">
    <property type="entry name" value="DGR2-like_dom"/>
</dbReference>
<evidence type="ECO:0000256" key="2">
    <source>
        <dbReference type="ARBA" id="ARBA00022512"/>
    </source>
</evidence>
<dbReference type="Proteomes" id="UP001163823">
    <property type="component" value="Chromosome 7"/>
</dbReference>
<keyword evidence="3" id="KW-0964">Secreted</keyword>
<evidence type="ECO:0000313" key="9">
    <source>
        <dbReference type="Proteomes" id="UP001163823"/>
    </source>
</evidence>
<dbReference type="Pfam" id="PF04862">
    <property type="entry name" value="DUF642"/>
    <property type="match status" value="2"/>
</dbReference>
<sequence length="402" mass="44405">MQRRLTLLALLLCATCHVTFSVTDGLLPNGNFELGPKLSQLKGSEITAHKAIPNWEISGFVEYIKSGQKQGDMLLVVPEGAFAVRLGNEASIKQKLKVIKGIFYSVTFSAARTCAQEEKLNVSVNPTSEKDDWGVFPIQTTYSSIGWDSYSYGFQAEFPEVEIVIHNPGVEEDPACGPLIDSVAIKTLHPPKRTRVNLLKNGNFEEGPYVIPKTSWGVLIPPNIEDDHSPLPGWIIESLKAVKYIDSDHFTVPEGKRAIELIGGRESAIAQQVITKIGKVYVLTFAVGDAKNGCEGSMVVEAFASKDTVKVPYQSKGKGGYVRGKLRFKAVSTRTRIMFFSSFYHMCKAMRFQVMIIICQSARLFQLSGGELEIVVFFALRFVPNWAHVIPLITLIVIANVS</sequence>
<dbReference type="EMBL" id="JARAOO010000007">
    <property type="protein sequence ID" value="KAJ7962902.1"/>
    <property type="molecule type" value="Genomic_DNA"/>
</dbReference>
<protein>
    <recommendedName>
        <fullName evidence="7">DUF642 domain-containing protein</fullName>
    </recommendedName>
</protein>
<gene>
    <name evidence="8" type="ORF">O6P43_018061</name>
</gene>
<evidence type="ECO:0000256" key="6">
    <source>
        <dbReference type="SAM" id="SignalP"/>
    </source>
</evidence>
<keyword evidence="5" id="KW-0325">Glycoprotein</keyword>
<comment type="caution">
    <text evidence="8">The sequence shown here is derived from an EMBL/GenBank/DDBJ whole genome shotgun (WGS) entry which is preliminary data.</text>
</comment>
<keyword evidence="4 6" id="KW-0732">Signal</keyword>
<accession>A0AAD7LRN2</accession>
<feature type="chain" id="PRO_5042039475" description="DUF642 domain-containing protein" evidence="6">
    <location>
        <begin position="22"/>
        <end position="402"/>
    </location>
</feature>
<evidence type="ECO:0000256" key="3">
    <source>
        <dbReference type="ARBA" id="ARBA00022525"/>
    </source>
</evidence>
<dbReference type="PANTHER" id="PTHR31265:SF61">
    <property type="entry name" value="PROTEIN DUF642 L-GALACTONO-1,4-LACTONE-RESPONSIVE GENE 1"/>
    <property type="match status" value="1"/>
</dbReference>
<name>A0AAD7LRN2_QUISA</name>
<feature type="domain" description="DUF642" evidence="7">
    <location>
        <begin position="197"/>
        <end position="341"/>
    </location>
</feature>
<proteinExistence type="predicted"/>
<dbReference type="Gene3D" id="2.60.120.260">
    <property type="entry name" value="Galactose-binding domain-like"/>
    <property type="match status" value="1"/>
</dbReference>
<dbReference type="AlphaFoldDB" id="A0AAD7LRN2"/>
<dbReference type="KEGG" id="qsa:O6P43_018061"/>
<evidence type="ECO:0000256" key="1">
    <source>
        <dbReference type="ARBA" id="ARBA00004191"/>
    </source>
</evidence>
<dbReference type="FunFam" id="2.60.120.260:FF:000031">
    <property type="entry name" value="DUF642 family protein"/>
    <property type="match status" value="1"/>
</dbReference>
<evidence type="ECO:0000256" key="5">
    <source>
        <dbReference type="ARBA" id="ARBA00023180"/>
    </source>
</evidence>
<comment type="subcellular location">
    <subcellularLocation>
        <location evidence="1">Secreted</location>
        <location evidence="1">Cell wall</location>
    </subcellularLocation>
</comment>
<keyword evidence="2" id="KW-0134">Cell wall</keyword>
<feature type="signal peptide" evidence="6">
    <location>
        <begin position="1"/>
        <end position="21"/>
    </location>
</feature>
<reference evidence="8" key="1">
    <citation type="journal article" date="2023" name="Science">
        <title>Elucidation of the pathway for biosynthesis of saponin adjuvants from the soapbark tree.</title>
        <authorList>
            <person name="Reed J."/>
            <person name="Orme A."/>
            <person name="El-Demerdash A."/>
            <person name="Owen C."/>
            <person name="Martin L.B.B."/>
            <person name="Misra R.C."/>
            <person name="Kikuchi S."/>
            <person name="Rejzek M."/>
            <person name="Martin A.C."/>
            <person name="Harkess A."/>
            <person name="Leebens-Mack J."/>
            <person name="Louveau T."/>
            <person name="Stephenson M.J."/>
            <person name="Osbourn A."/>
        </authorList>
    </citation>
    <scope>NUCLEOTIDE SEQUENCE</scope>
    <source>
        <strain evidence="8">S10</strain>
    </source>
</reference>
<evidence type="ECO:0000313" key="8">
    <source>
        <dbReference type="EMBL" id="KAJ7962902.1"/>
    </source>
</evidence>
<evidence type="ECO:0000259" key="7">
    <source>
        <dbReference type="Pfam" id="PF04862"/>
    </source>
</evidence>
<keyword evidence="9" id="KW-1185">Reference proteome</keyword>
<dbReference type="PANTHER" id="PTHR31265">
    <property type="entry name" value="OS02G0527500 PROTEIN-RELATED"/>
    <property type="match status" value="1"/>
</dbReference>
<organism evidence="8 9">
    <name type="scientific">Quillaja saponaria</name>
    <name type="common">Soap bark tree</name>
    <dbReference type="NCBI Taxonomy" id="32244"/>
    <lineage>
        <taxon>Eukaryota</taxon>
        <taxon>Viridiplantae</taxon>
        <taxon>Streptophyta</taxon>
        <taxon>Embryophyta</taxon>
        <taxon>Tracheophyta</taxon>
        <taxon>Spermatophyta</taxon>
        <taxon>Magnoliopsida</taxon>
        <taxon>eudicotyledons</taxon>
        <taxon>Gunneridae</taxon>
        <taxon>Pentapetalae</taxon>
        <taxon>rosids</taxon>
        <taxon>fabids</taxon>
        <taxon>Fabales</taxon>
        <taxon>Quillajaceae</taxon>
        <taxon>Quillaja</taxon>
    </lineage>
</organism>